<dbReference type="EMBL" id="MWPH01000001">
    <property type="protein sequence ID" value="OVE85792.1"/>
    <property type="molecule type" value="Genomic_DNA"/>
</dbReference>
<reference evidence="1 2" key="1">
    <citation type="submission" date="2017-02" db="EMBL/GenBank/DDBJ databases">
        <title>Natronthermophilus aegyptiacus gen. nov.,sp. nov., an aerobic, extremely halophilic alkalithermophilic archaeon isolated from the athalassohaline Wadi An Natrun, Egypt.</title>
        <authorList>
            <person name="Zhao B."/>
        </authorList>
    </citation>
    <scope>NUCLEOTIDE SEQUENCE [LARGE SCALE GENOMIC DNA]</scope>
    <source>
        <strain evidence="1 2">CGMCC 1.3597</strain>
    </source>
</reference>
<dbReference type="RefSeq" id="WP_054863036.1">
    <property type="nucleotide sequence ID" value="NZ_MWPH01000001.1"/>
</dbReference>
<accession>A0A202EC44</accession>
<dbReference type="OrthoDB" id="195455at2157"/>
<dbReference type="AlphaFoldDB" id="A0A202EC44"/>
<name>A0A202EC44_9EURY</name>
<comment type="caution">
    <text evidence="1">The sequence shown here is derived from an EMBL/GenBank/DDBJ whole genome shotgun (WGS) entry which is preliminary data.</text>
</comment>
<keyword evidence="2" id="KW-1185">Reference proteome</keyword>
<evidence type="ECO:0000313" key="1">
    <source>
        <dbReference type="EMBL" id="OVE85792.1"/>
    </source>
</evidence>
<gene>
    <name evidence="1" type="ORF">B2G88_02965</name>
</gene>
<dbReference type="Proteomes" id="UP000196084">
    <property type="component" value="Unassembled WGS sequence"/>
</dbReference>
<sequence length="71" mass="8048">MFQAVKRLFPRGVFASRKRNSSGAISQIELEGETVERVDGLRIEDESYDELVTELLNIYETGELTLFHAGD</sequence>
<organism evidence="1 2">
    <name type="scientific">Natronolimnobius baerhuensis</name>
    <dbReference type="NCBI Taxonomy" id="253108"/>
    <lineage>
        <taxon>Archaea</taxon>
        <taxon>Methanobacteriati</taxon>
        <taxon>Methanobacteriota</taxon>
        <taxon>Stenosarchaea group</taxon>
        <taxon>Halobacteria</taxon>
        <taxon>Halobacteriales</taxon>
        <taxon>Natrialbaceae</taxon>
        <taxon>Natronolimnobius</taxon>
    </lineage>
</organism>
<evidence type="ECO:0000313" key="2">
    <source>
        <dbReference type="Proteomes" id="UP000196084"/>
    </source>
</evidence>
<proteinExistence type="predicted"/>
<dbReference type="InterPro" id="IPR055979">
    <property type="entry name" value="DUF7557"/>
</dbReference>
<protein>
    <submittedName>
        <fullName evidence="1">Uncharacterized protein</fullName>
    </submittedName>
</protein>
<dbReference type="Pfam" id="PF24434">
    <property type="entry name" value="DUF7557"/>
    <property type="match status" value="1"/>
</dbReference>